<dbReference type="Gene3D" id="1.10.150.430">
    <property type="entry name" value="DUF3349, helical bundle"/>
    <property type="match status" value="1"/>
</dbReference>
<sequence length="95" mass="10301">MSVPAHLASTVSLIDRAYPEGVPEADYLPLLSVLYPYMADENLVEVISLLMGRDRDVVMNDVYTAGAAVGLHPDSVAAVRARLVASGLNEWTRED</sequence>
<keyword evidence="2" id="KW-1185">Reference proteome</keyword>
<dbReference type="EMBL" id="CP004025">
    <property type="protein sequence ID" value="AGC41815.1"/>
    <property type="molecule type" value="Genomic_DNA"/>
</dbReference>
<gene>
    <name evidence="1" type="ordered locus">MYSTI_00465</name>
</gene>
<proteinExistence type="predicted"/>
<dbReference type="HOGENOM" id="CLU_140987_1_0_7"/>
<reference evidence="1 2" key="1">
    <citation type="journal article" date="2013" name="Genome Announc.">
        <title>Complete genome sequence of Myxococcus stipitatus strain DSM 14675, a fruiting myxobacterium.</title>
        <authorList>
            <person name="Huntley S."/>
            <person name="Kneip S."/>
            <person name="Treuner-Lange A."/>
            <person name="Sogaard-Andersen L."/>
        </authorList>
    </citation>
    <scope>NUCLEOTIDE SEQUENCE [LARGE SCALE GENOMIC DNA]</scope>
    <source>
        <strain evidence="2">DSM 14675 / JCM 12634 / Mx s8</strain>
    </source>
</reference>
<dbReference type="RefSeq" id="WP_015346078.1">
    <property type="nucleotide sequence ID" value="NC_020126.1"/>
</dbReference>
<evidence type="ECO:0000313" key="1">
    <source>
        <dbReference type="EMBL" id="AGC41815.1"/>
    </source>
</evidence>
<dbReference type="Pfam" id="PF11829">
    <property type="entry name" value="DUF3349"/>
    <property type="match status" value="1"/>
</dbReference>
<name>L7U1V3_MYXSD</name>
<dbReference type="eggNOG" id="ENOG5032S5Z">
    <property type="taxonomic scope" value="Bacteria"/>
</dbReference>
<evidence type="ECO:0008006" key="3">
    <source>
        <dbReference type="Google" id="ProtNLM"/>
    </source>
</evidence>
<protein>
    <recommendedName>
        <fullName evidence="3">DUF3349 domain-containing protein</fullName>
    </recommendedName>
</protein>
<evidence type="ECO:0000313" key="2">
    <source>
        <dbReference type="Proteomes" id="UP000011131"/>
    </source>
</evidence>
<dbReference type="AlphaFoldDB" id="L7U1V3"/>
<accession>L7U1V3</accession>
<dbReference type="InterPro" id="IPR021784">
    <property type="entry name" value="DUF3349"/>
</dbReference>
<dbReference type="KEGG" id="msd:MYSTI_00465"/>
<dbReference type="InterPro" id="IPR044918">
    <property type="entry name" value="DUF3349_helical"/>
</dbReference>
<dbReference type="OrthoDB" id="4350726at2"/>
<organism evidence="1 2">
    <name type="scientific">Myxococcus stipitatus (strain DSM 14675 / JCM 12634 / Mx s8)</name>
    <dbReference type="NCBI Taxonomy" id="1278073"/>
    <lineage>
        <taxon>Bacteria</taxon>
        <taxon>Pseudomonadati</taxon>
        <taxon>Myxococcota</taxon>
        <taxon>Myxococcia</taxon>
        <taxon>Myxococcales</taxon>
        <taxon>Cystobacterineae</taxon>
        <taxon>Myxococcaceae</taxon>
        <taxon>Myxococcus</taxon>
    </lineage>
</organism>
<dbReference type="Proteomes" id="UP000011131">
    <property type="component" value="Chromosome"/>
</dbReference>